<protein>
    <recommendedName>
        <fullName evidence="1">Retroviral polymerase SH3-like domain-containing protein</fullName>
    </recommendedName>
</protein>
<dbReference type="InterPro" id="IPR057670">
    <property type="entry name" value="SH3_retrovirus"/>
</dbReference>
<evidence type="ECO:0000313" key="3">
    <source>
        <dbReference type="Proteomes" id="UP000765509"/>
    </source>
</evidence>
<dbReference type="EMBL" id="AVOT02045149">
    <property type="protein sequence ID" value="MBW0540498.1"/>
    <property type="molecule type" value="Genomic_DNA"/>
</dbReference>
<evidence type="ECO:0000259" key="1">
    <source>
        <dbReference type="Pfam" id="PF25597"/>
    </source>
</evidence>
<dbReference type="Pfam" id="PF25597">
    <property type="entry name" value="SH3_retrovirus"/>
    <property type="match status" value="1"/>
</dbReference>
<sequence>MPNSAISFEKPFKRWHNKEPSLNHLHPFGCQAIYYDNYINGRFSDRGVKGALLVYGEGHRSLQMLDMEKVNIIISHHVKFDNNIFPYKENSPSNQGSLDLLFHDNPDHPSNHSSLLSLNPPTESRIDSLTLSSIETDHNPNLSSSIPSIDLPKDKGYIWIPNTSAPNKNAIFGDIDSQNILNSSRRHTHSINYVSCLYPNPKTYLKAIHSPEKDFWINASKSELTKFGCPLIIPLI</sequence>
<dbReference type="AlphaFoldDB" id="A0A9Q3FI91"/>
<feature type="domain" description="Retroviral polymerase SH3-like" evidence="1">
    <location>
        <begin position="40"/>
        <end position="91"/>
    </location>
</feature>
<comment type="caution">
    <text evidence="2">The sequence shown here is derived from an EMBL/GenBank/DDBJ whole genome shotgun (WGS) entry which is preliminary data.</text>
</comment>
<dbReference type="Proteomes" id="UP000765509">
    <property type="component" value="Unassembled WGS sequence"/>
</dbReference>
<keyword evidence="3" id="KW-1185">Reference proteome</keyword>
<reference evidence="2" key="1">
    <citation type="submission" date="2021-03" db="EMBL/GenBank/DDBJ databases">
        <title>Draft genome sequence of rust myrtle Austropuccinia psidii MF-1, a brazilian biotype.</title>
        <authorList>
            <person name="Quecine M.C."/>
            <person name="Pachon D.M.R."/>
            <person name="Bonatelli M.L."/>
            <person name="Correr F.H."/>
            <person name="Franceschini L.M."/>
            <person name="Leite T.F."/>
            <person name="Margarido G.R.A."/>
            <person name="Almeida C.A."/>
            <person name="Ferrarezi J.A."/>
            <person name="Labate C.A."/>
        </authorList>
    </citation>
    <scope>NUCLEOTIDE SEQUENCE</scope>
    <source>
        <strain evidence="2">MF-1</strain>
    </source>
</reference>
<evidence type="ECO:0000313" key="2">
    <source>
        <dbReference type="EMBL" id="MBW0540498.1"/>
    </source>
</evidence>
<organism evidence="2 3">
    <name type="scientific">Austropuccinia psidii MF-1</name>
    <dbReference type="NCBI Taxonomy" id="1389203"/>
    <lineage>
        <taxon>Eukaryota</taxon>
        <taxon>Fungi</taxon>
        <taxon>Dikarya</taxon>
        <taxon>Basidiomycota</taxon>
        <taxon>Pucciniomycotina</taxon>
        <taxon>Pucciniomycetes</taxon>
        <taxon>Pucciniales</taxon>
        <taxon>Sphaerophragmiaceae</taxon>
        <taxon>Austropuccinia</taxon>
    </lineage>
</organism>
<gene>
    <name evidence="2" type="ORF">O181_080213</name>
</gene>
<proteinExistence type="predicted"/>
<name>A0A9Q3FI91_9BASI</name>
<dbReference type="OrthoDB" id="2847449at2759"/>
<accession>A0A9Q3FI91</accession>